<evidence type="ECO:0000313" key="3">
    <source>
        <dbReference type="EMBL" id="RNA24633.1"/>
    </source>
</evidence>
<protein>
    <submittedName>
        <fullName evidence="3">Serine arginine-rich splicing factor</fullName>
    </submittedName>
</protein>
<name>A0A3M7RM30_BRAPC</name>
<sequence length="280" mass="30516">MMPKNELYIGNLNKDATQRELESAFKRYGKIRKCEVKNKGYGPVYAFIEFDDERDAEDALNAENGKDMCGASMVVEYTKGKGDHQGVVVADRLSAMNVVKEATLPEIAAIGDMGEGETGVEIEAGLETEKETAVVTAVMTVAAIAVVIGAMTVVGTEAVTGAGMIAEDEIEVKTGQETNQETNQEINQGTNQEINQEIGQEINQEIDQEINQGIVQEIDLRTDRGKEVAMLVMTEEINVPEVGQTERVDPLVLIKDLNLDRRVTIVIKMDTTTAIATTMS</sequence>
<comment type="caution">
    <text evidence="3">The sequence shown here is derived from an EMBL/GenBank/DDBJ whole genome shotgun (WGS) entry which is preliminary data.</text>
</comment>
<evidence type="ECO:0000259" key="2">
    <source>
        <dbReference type="PROSITE" id="PS50102"/>
    </source>
</evidence>
<dbReference type="Gene3D" id="3.30.70.330">
    <property type="match status" value="1"/>
</dbReference>
<dbReference type="SMART" id="SM00360">
    <property type="entry name" value="RRM"/>
    <property type="match status" value="1"/>
</dbReference>
<evidence type="ECO:0000313" key="4">
    <source>
        <dbReference type="Proteomes" id="UP000276133"/>
    </source>
</evidence>
<reference evidence="3 4" key="1">
    <citation type="journal article" date="2018" name="Sci. Rep.">
        <title>Genomic signatures of local adaptation to the degree of environmental predictability in rotifers.</title>
        <authorList>
            <person name="Franch-Gras L."/>
            <person name="Hahn C."/>
            <person name="Garcia-Roger E.M."/>
            <person name="Carmona M.J."/>
            <person name="Serra M."/>
            <person name="Gomez A."/>
        </authorList>
    </citation>
    <scope>NUCLEOTIDE SEQUENCE [LARGE SCALE GENOMIC DNA]</scope>
    <source>
        <strain evidence="3">HYR1</strain>
    </source>
</reference>
<dbReference type="OrthoDB" id="1099063at2759"/>
<feature type="non-terminal residue" evidence="3">
    <location>
        <position position="280"/>
    </location>
</feature>
<dbReference type="InterPro" id="IPR012677">
    <property type="entry name" value="Nucleotide-bd_a/b_plait_sf"/>
</dbReference>
<dbReference type="SUPFAM" id="SSF54928">
    <property type="entry name" value="RNA-binding domain, RBD"/>
    <property type="match status" value="1"/>
</dbReference>
<dbReference type="InterPro" id="IPR035979">
    <property type="entry name" value="RBD_domain_sf"/>
</dbReference>
<gene>
    <name evidence="3" type="ORF">BpHYR1_017800</name>
</gene>
<feature type="domain" description="RRM" evidence="2">
    <location>
        <begin position="5"/>
        <end position="80"/>
    </location>
</feature>
<dbReference type="PANTHER" id="PTHR23147">
    <property type="entry name" value="SERINE/ARGININE RICH SPLICING FACTOR"/>
    <property type="match status" value="1"/>
</dbReference>
<keyword evidence="1" id="KW-0694">RNA-binding</keyword>
<dbReference type="AlphaFoldDB" id="A0A3M7RM30"/>
<organism evidence="3 4">
    <name type="scientific">Brachionus plicatilis</name>
    <name type="common">Marine rotifer</name>
    <name type="synonym">Brachionus muelleri</name>
    <dbReference type="NCBI Taxonomy" id="10195"/>
    <lineage>
        <taxon>Eukaryota</taxon>
        <taxon>Metazoa</taxon>
        <taxon>Spiralia</taxon>
        <taxon>Gnathifera</taxon>
        <taxon>Rotifera</taxon>
        <taxon>Eurotatoria</taxon>
        <taxon>Monogononta</taxon>
        <taxon>Pseudotrocha</taxon>
        <taxon>Ploima</taxon>
        <taxon>Brachionidae</taxon>
        <taxon>Brachionus</taxon>
    </lineage>
</organism>
<dbReference type="EMBL" id="REGN01003084">
    <property type="protein sequence ID" value="RNA24633.1"/>
    <property type="molecule type" value="Genomic_DNA"/>
</dbReference>
<keyword evidence="4" id="KW-1185">Reference proteome</keyword>
<proteinExistence type="predicted"/>
<accession>A0A3M7RM30</accession>
<dbReference type="InterPro" id="IPR050907">
    <property type="entry name" value="SRSF"/>
</dbReference>
<dbReference type="GO" id="GO:0003723">
    <property type="term" value="F:RNA binding"/>
    <property type="evidence" value="ECO:0007669"/>
    <property type="project" value="UniProtKB-UniRule"/>
</dbReference>
<dbReference type="PROSITE" id="PS50102">
    <property type="entry name" value="RRM"/>
    <property type="match status" value="1"/>
</dbReference>
<evidence type="ECO:0000256" key="1">
    <source>
        <dbReference type="PROSITE-ProRule" id="PRU00176"/>
    </source>
</evidence>
<dbReference type="Pfam" id="PF00076">
    <property type="entry name" value="RRM_1"/>
    <property type="match status" value="1"/>
</dbReference>
<dbReference type="Proteomes" id="UP000276133">
    <property type="component" value="Unassembled WGS sequence"/>
</dbReference>
<dbReference type="InterPro" id="IPR000504">
    <property type="entry name" value="RRM_dom"/>
</dbReference>